<protein>
    <submittedName>
        <fullName evidence="1">Uncharacterized protein</fullName>
    </submittedName>
</protein>
<organism evidence="1">
    <name type="scientific">Aphanomyces invadans</name>
    <dbReference type="NCBI Taxonomy" id="157072"/>
    <lineage>
        <taxon>Eukaryota</taxon>
        <taxon>Sar</taxon>
        <taxon>Stramenopiles</taxon>
        <taxon>Oomycota</taxon>
        <taxon>Saprolegniomycetes</taxon>
        <taxon>Saprolegniales</taxon>
        <taxon>Verrucalvaceae</taxon>
        <taxon>Aphanomyces</taxon>
    </lineage>
</organism>
<dbReference type="OrthoDB" id="91442at2759"/>
<reference evidence="1" key="1">
    <citation type="submission" date="2013-12" db="EMBL/GenBank/DDBJ databases">
        <title>The Genome Sequence of Aphanomyces invadans NJM9701.</title>
        <authorList>
            <consortium name="The Broad Institute Genomics Platform"/>
            <person name="Russ C."/>
            <person name="Tyler B."/>
            <person name="van West P."/>
            <person name="Dieguez-Uribeondo J."/>
            <person name="Young S.K."/>
            <person name="Zeng Q."/>
            <person name="Gargeya S."/>
            <person name="Fitzgerald M."/>
            <person name="Abouelleil A."/>
            <person name="Alvarado L."/>
            <person name="Chapman S.B."/>
            <person name="Gainer-Dewar J."/>
            <person name="Goldberg J."/>
            <person name="Griggs A."/>
            <person name="Gujja S."/>
            <person name="Hansen M."/>
            <person name="Howarth C."/>
            <person name="Imamovic A."/>
            <person name="Ireland A."/>
            <person name="Larimer J."/>
            <person name="McCowan C."/>
            <person name="Murphy C."/>
            <person name="Pearson M."/>
            <person name="Poon T.W."/>
            <person name="Priest M."/>
            <person name="Roberts A."/>
            <person name="Saif S."/>
            <person name="Shea T."/>
            <person name="Sykes S."/>
            <person name="Wortman J."/>
            <person name="Nusbaum C."/>
            <person name="Birren B."/>
        </authorList>
    </citation>
    <scope>NUCLEOTIDE SEQUENCE [LARGE SCALE GENOMIC DNA]</scope>
    <source>
        <strain evidence="1">NJM9701</strain>
    </source>
</reference>
<dbReference type="AlphaFoldDB" id="A0A024T9I9"/>
<proteinExistence type="predicted"/>
<gene>
    <name evidence="1" type="ORF">H310_14563</name>
</gene>
<name>A0A024T9I9_9STRA</name>
<dbReference type="GeneID" id="20091613"/>
<accession>A0A024T9I9</accession>
<sequence length="100" mass="11599">MANVMLNYGAIALAFWNHPDSKCLLPCVQKRWADCEQPLFVMCLLLHPKYNGVFQQLPETDLTSMGQLGKFATMYYKRFIDDDVGDLRLDVMRWHQKGLS</sequence>
<dbReference type="VEuPathDB" id="FungiDB:H310_14563"/>
<dbReference type="EMBL" id="KI914026">
    <property type="protein sequence ID" value="ETV90669.1"/>
    <property type="molecule type" value="Genomic_DNA"/>
</dbReference>
<evidence type="ECO:0000313" key="1">
    <source>
        <dbReference type="EMBL" id="ETV90669.1"/>
    </source>
</evidence>
<dbReference type="RefSeq" id="XP_008880666.1">
    <property type="nucleotide sequence ID" value="XM_008882444.1"/>
</dbReference>